<dbReference type="Proteomes" id="UP000023435">
    <property type="component" value="Unassembled WGS sequence"/>
</dbReference>
<protein>
    <recommendedName>
        <fullName evidence="2">DUF2007 domain-containing protein</fullName>
    </recommendedName>
</protein>
<dbReference type="GeneID" id="97904784"/>
<evidence type="ECO:0000313" key="3">
    <source>
        <dbReference type="EMBL" id="KWS06894.1"/>
    </source>
</evidence>
<dbReference type="SUPFAM" id="SSF54913">
    <property type="entry name" value="GlnB-like"/>
    <property type="match status" value="1"/>
</dbReference>
<feature type="domain" description="DUF2007" evidence="2">
    <location>
        <begin position="1"/>
        <end position="65"/>
    </location>
</feature>
<name>A0A108UCU5_9GAMM</name>
<dbReference type="OrthoDB" id="6197669at2"/>
<evidence type="ECO:0000313" key="4">
    <source>
        <dbReference type="Proteomes" id="UP000023435"/>
    </source>
</evidence>
<dbReference type="Gene3D" id="3.30.70.790">
    <property type="entry name" value="UreE, C-terminal domain"/>
    <property type="match status" value="1"/>
</dbReference>
<reference evidence="3 4" key="1">
    <citation type="journal article" date="2014" name="Genome Announc.">
        <title>Draft Genome Sequence of Lysobacter capsici AZ78, a Bacterium Antagonistic to Plant-Pathogenic Oomycetes.</title>
        <authorList>
            <person name="Puopolo G."/>
            <person name="Sonego P."/>
            <person name="Engelen K."/>
            <person name="Pertot I."/>
        </authorList>
    </citation>
    <scope>NUCLEOTIDE SEQUENCE [LARGE SCALE GENOMIC DNA]</scope>
    <source>
        <strain evidence="3 4">AZ78</strain>
    </source>
</reference>
<proteinExistence type="predicted"/>
<dbReference type="EMBL" id="JAJA02000001">
    <property type="protein sequence ID" value="KWS06894.1"/>
    <property type="molecule type" value="Genomic_DNA"/>
</dbReference>
<feature type="region of interest" description="Disordered" evidence="1">
    <location>
        <begin position="68"/>
        <end position="93"/>
    </location>
</feature>
<evidence type="ECO:0000256" key="1">
    <source>
        <dbReference type="SAM" id="MobiDB-lite"/>
    </source>
</evidence>
<dbReference type="InterPro" id="IPR018551">
    <property type="entry name" value="DUF2007"/>
</dbReference>
<dbReference type="Pfam" id="PF09413">
    <property type="entry name" value="DUF2007"/>
    <property type="match status" value="1"/>
</dbReference>
<accession>A0A108UCU5</accession>
<comment type="caution">
    <text evidence="3">The sequence shown here is derived from an EMBL/GenBank/DDBJ whole genome shotgun (WGS) entry which is preliminary data.</text>
</comment>
<sequence length="93" mass="9720">MKVVYEAAHLIDAHLVRHALEDAGIPVFLRGEALLGGIGELPVFGAVQVCVPEAAWPRAREVVEALSLGDPPPDVADEPDPVGGLPPTGWLPA</sequence>
<keyword evidence="4" id="KW-1185">Reference proteome</keyword>
<dbReference type="RefSeq" id="WP_036115576.1">
    <property type="nucleotide sequence ID" value="NZ_JAJA02000001.1"/>
</dbReference>
<dbReference type="AlphaFoldDB" id="A0A108UCU5"/>
<evidence type="ECO:0000259" key="2">
    <source>
        <dbReference type="Pfam" id="PF09413"/>
    </source>
</evidence>
<dbReference type="InterPro" id="IPR011322">
    <property type="entry name" value="N-reg_PII-like_a/b"/>
</dbReference>
<organism evidence="3 4">
    <name type="scientific">Lysobacter capsici AZ78</name>
    <dbReference type="NCBI Taxonomy" id="1444315"/>
    <lineage>
        <taxon>Bacteria</taxon>
        <taxon>Pseudomonadati</taxon>
        <taxon>Pseudomonadota</taxon>
        <taxon>Gammaproteobacteria</taxon>
        <taxon>Lysobacterales</taxon>
        <taxon>Lysobacteraceae</taxon>
        <taxon>Lysobacter</taxon>
    </lineage>
</organism>
<gene>
    <name evidence="3" type="ORF">AZ78_4454</name>
</gene>